<name>A0AC34GCK5_9BILA</name>
<proteinExistence type="predicted"/>
<reference evidence="2" key="1">
    <citation type="submission" date="2022-11" db="UniProtKB">
        <authorList>
            <consortium name="WormBaseParasite"/>
        </authorList>
    </citation>
    <scope>IDENTIFICATION</scope>
</reference>
<protein>
    <submittedName>
        <fullName evidence="2">Uncharacterized protein</fullName>
    </submittedName>
</protein>
<accession>A0AC34GCK5</accession>
<dbReference type="WBParaSite" id="ES5_v2.g27436.t1">
    <property type="protein sequence ID" value="ES5_v2.g27436.t1"/>
    <property type="gene ID" value="ES5_v2.g27436"/>
</dbReference>
<evidence type="ECO:0000313" key="1">
    <source>
        <dbReference type="Proteomes" id="UP000887579"/>
    </source>
</evidence>
<sequence length="220" mass="24609">MDDEEILQAKNRLWHGEGQTELLNDMPYQFKEIMIIIEKIDAKTVIKYEDIYDLLQHIIDDEPKASLEVPKVLQSNHESPPPPLGSKPLQPPQDAQLPLPPAVSKLPRPLLIPEPPANTSTVIEPNRLPAPLPQAIIAPENDQYRFFETGKRNGKTGIGIIKDGRKLHKKGNSPDNGGRWKFDCRKCYGLKIYISAATLANAQPGDIVPIEEEVGFHTCD</sequence>
<dbReference type="Proteomes" id="UP000887579">
    <property type="component" value="Unplaced"/>
</dbReference>
<organism evidence="1 2">
    <name type="scientific">Panagrolaimus sp. ES5</name>
    <dbReference type="NCBI Taxonomy" id="591445"/>
    <lineage>
        <taxon>Eukaryota</taxon>
        <taxon>Metazoa</taxon>
        <taxon>Ecdysozoa</taxon>
        <taxon>Nematoda</taxon>
        <taxon>Chromadorea</taxon>
        <taxon>Rhabditida</taxon>
        <taxon>Tylenchina</taxon>
        <taxon>Panagrolaimomorpha</taxon>
        <taxon>Panagrolaimoidea</taxon>
        <taxon>Panagrolaimidae</taxon>
        <taxon>Panagrolaimus</taxon>
    </lineage>
</organism>
<evidence type="ECO:0000313" key="2">
    <source>
        <dbReference type="WBParaSite" id="ES5_v2.g27436.t1"/>
    </source>
</evidence>